<gene>
    <name evidence="2" type="ORF">HK100_004803</name>
</gene>
<accession>A0AAD5X8I9</accession>
<dbReference type="Proteomes" id="UP001211907">
    <property type="component" value="Unassembled WGS sequence"/>
</dbReference>
<evidence type="ECO:0000313" key="2">
    <source>
        <dbReference type="EMBL" id="KAJ3099949.1"/>
    </source>
</evidence>
<comment type="caution">
    <text evidence="2">The sequence shown here is derived from an EMBL/GenBank/DDBJ whole genome shotgun (WGS) entry which is preliminary data.</text>
</comment>
<dbReference type="EMBL" id="JADGJH010002315">
    <property type="protein sequence ID" value="KAJ3099949.1"/>
    <property type="molecule type" value="Genomic_DNA"/>
</dbReference>
<dbReference type="AlphaFoldDB" id="A0AAD5X8I9"/>
<sequence length="96" mass="10569">MYMYSILVPDPKKSESSPDAATIPFMKSASKLGQRKRTQSVADCSYPLLLSQDAATEVQNISLLLLAPEGTLKPAIEHDRVFEARNKDFSPQSQIG</sequence>
<proteinExistence type="predicted"/>
<feature type="region of interest" description="Disordered" evidence="1">
    <location>
        <begin position="1"/>
        <end position="20"/>
    </location>
</feature>
<evidence type="ECO:0000256" key="1">
    <source>
        <dbReference type="SAM" id="MobiDB-lite"/>
    </source>
</evidence>
<name>A0AAD5X8I9_9FUNG</name>
<organism evidence="2 3">
    <name type="scientific">Physocladia obscura</name>
    <dbReference type="NCBI Taxonomy" id="109957"/>
    <lineage>
        <taxon>Eukaryota</taxon>
        <taxon>Fungi</taxon>
        <taxon>Fungi incertae sedis</taxon>
        <taxon>Chytridiomycota</taxon>
        <taxon>Chytridiomycota incertae sedis</taxon>
        <taxon>Chytridiomycetes</taxon>
        <taxon>Chytridiales</taxon>
        <taxon>Chytriomycetaceae</taxon>
        <taxon>Physocladia</taxon>
    </lineage>
</organism>
<reference evidence="2" key="1">
    <citation type="submission" date="2020-05" db="EMBL/GenBank/DDBJ databases">
        <title>Phylogenomic resolution of chytrid fungi.</title>
        <authorList>
            <person name="Stajich J.E."/>
            <person name="Amses K."/>
            <person name="Simmons R."/>
            <person name="Seto K."/>
            <person name="Myers J."/>
            <person name="Bonds A."/>
            <person name="Quandt C.A."/>
            <person name="Barry K."/>
            <person name="Liu P."/>
            <person name="Grigoriev I."/>
            <person name="Longcore J.E."/>
            <person name="James T.Y."/>
        </authorList>
    </citation>
    <scope>NUCLEOTIDE SEQUENCE</scope>
    <source>
        <strain evidence="2">JEL0513</strain>
    </source>
</reference>
<keyword evidence="3" id="KW-1185">Reference proteome</keyword>
<evidence type="ECO:0000313" key="3">
    <source>
        <dbReference type="Proteomes" id="UP001211907"/>
    </source>
</evidence>
<protein>
    <submittedName>
        <fullName evidence="2">Uncharacterized protein</fullName>
    </submittedName>
</protein>